<dbReference type="PANTHER" id="PTHR43639:SF1">
    <property type="entry name" value="SHORT-CHAIN DEHYDROGENASE_REDUCTASE FAMILY PROTEIN"/>
    <property type="match status" value="1"/>
</dbReference>
<sequence>MKSSALFGKAALLTAACQGIGTKVAAALAAQGARVVLHALPGSASDSVRAAVVAIRNAGGQAQVLHADLNSLPAIAALFDAAEQTLGGIDIVVSNAPDAPLFHSIVDTDLADYDAVTTRNAKTRFFVLQQAGRRVRDDGCIVATSSGESSALQAGSAVYAGASAAAELYCRVLAKEIGARGVTVNVVTANSGGVTADTPQEVADVIAFLASHDARWITGQNIRAGFTLAG</sequence>
<dbReference type="PRINTS" id="PR00081">
    <property type="entry name" value="GDHRDH"/>
</dbReference>
<dbReference type="Gene3D" id="3.40.50.720">
    <property type="entry name" value="NAD(P)-binding Rossmann-like Domain"/>
    <property type="match status" value="1"/>
</dbReference>
<dbReference type="InterPro" id="IPR002347">
    <property type="entry name" value="SDR_fam"/>
</dbReference>
<keyword evidence="2" id="KW-0560">Oxidoreductase</keyword>
<dbReference type="InterPro" id="IPR036291">
    <property type="entry name" value="NAD(P)-bd_dom_sf"/>
</dbReference>
<dbReference type="RefSeq" id="WP_408234259.1">
    <property type="nucleotide sequence ID" value="NZ_JAQQCF010000012.1"/>
</dbReference>
<proteinExistence type="inferred from homology"/>
<dbReference type="EMBL" id="JAQQCF010000012">
    <property type="protein sequence ID" value="MFM0638137.1"/>
    <property type="molecule type" value="Genomic_DNA"/>
</dbReference>
<evidence type="ECO:0000313" key="3">
    <source>
        <dbReference type="EMBL" id="MFM0638137.1"/>
    </source>
</evidence>
<keyword evidence="4" id="KW-1185">Reference proteome</keyword>
<evidence type="ECO:0000313" key="4">
    <source>
        <dbReference type="Proteomes" id="UP001629432"/>
    </source>
</evidence>
<name>A0ABW9DTY3_9BURK</name>
<dbReference type="SUPFAM" id="SSF51735">
    <property type="entry name" value="NAD(P)-binding Rossmann-fold domains"/>
    <property type="match status" value="1"/>
</dbReference>
<evidence type="ECO:0000256" key="2">
    <source>
        <dbReference type="ARBA" id="ARBA00023002"/>
    </source>
</evidence>
<dbReference type="Pfam" id="PF13561">
    <property type="entry name" value="adh_short_C2"/>
    <property type="match status" value="1"/>
</dbReference>
<gene>
    <name evidence="3" type="ORF">PQQ63_15665</name>
</gene>
<accession>A0ABW9DTY3</accession>
<protein>
    <submittedName>
        <fullName evidence="3">SDR family oxidoreductase</fullName>
    </submittedName>
</protein>
<comment type="similarity">
    <text evidence="1">Belongs to the short-chain dehydrogenases/reductases (SDR) family.</text>
</comment>
<dbReference type="PANTHER" id="PTHR43639">
    <property type="entry name" value="OXIDOREDUCTASE, SHORT-CHAIN DEHYDROGENASE/REDUCTASE FAMILY (AFU_ORTHOLOGUE AFUA_5G02870)"/>
    <property type="match status" value="1"/>
</dbReference>
<reference evidence="3 4" key="1">
    <citation type="journal article" date="2024" name="Chem. Sci.">
        <title>Discovery of megapolipeptins by genome mining of a Burkholderiales bacteria collection.</title>
        <authorList>
            <person name="Paulo B.S."/>
            <person name="Recchia M.J.J."/>
            <person name="Lee S."/>
            <person name="Fergusson C.H."/>
            <person name="Romanowski S.B."/>
            <person name="Hernandez A."/>
            <person name="Krull N."/>
            <person name="Liu D.Y."/>
            <person name="Cavanagh H."/>
            <person name="Bos A."/>
            <person name="Gray C.A."/>
            <person name="Murphy B.T."/>
            <person name="Linington R.G."/>
            <person name="Eustaquio A.S."/>
        </authorList>
    </citation>
    <scope>NUCLEOTIDE SEQUENCE [LARGE SCALE GENOMIC DNA]</scope>
    <source>
        <strain evidence="3 4">RL17-338-BIC-A</strain>
    </source>
</reference>
<dbReference type="Proteomes" id="UP001629432">
    <property type="component" value="Unassembled WGS sequence"/>
</dbReference>
<evidence type="ECO:0000256" key="1">
    <source>
        <dbReference type="ARBA" id="ARBA00006484"/>
    </source>
</evidence>
<comment type="caution">
    <text evidence="3">The sequence shown here is derived from an EMBL/GenBank/DDBJ whole genome shotgun (WGS) entry which is preliminary data.</text>
</comment>
<organism evidence="3 4">
    <name type="scientific">Paraburkholderia metrosideri</name>
    <dbReference type="NCBI Taxonomy" id="580937"/>
    <lineage>
        <taxon>Bacteria</taxon>
        <taxon>Pseudomonadati</taxon>
        <taxon>Pseudomonadota</taxon>
        <taxon>Betaproteobacteria</taxon>
        <taxon>Burkholderiales</taxon>
        <taxon>Burkholderiaceae</taxon>
        <taxon>Paraburkholderia</taxon>
    </lineage>
</organism>